<dbReference type="InterPro" id="IPR058625">
    <property type="entry name" value="MdtA-like_BSH"/>
</dbReference>
<dbReference type="GO" id="GO:0055085">
    <property type="term" value="P:transmembrane transport"/>
    <property type="evidence" value="ECO:0007669"/>
    <property type="project" value="InterPro"/>
</dbReference>
<dbReference type="EMBL" id="PGTD01000017">
    <property type="protein sequence ID" value="PJE27675.1"/>
    <property type="molecule type" value="Genomic_DNA"/>
</dbReference>
<feature type="domain" description="Multidrug resistance protein MdtA-like barrel-sandwich hybrid" evidence="2">
    <location>
        <begin position="51"/>
        <end position="241"/>
    </location>
</feature>
<dbReference type="Pfam" id="PF25963">
    <property type="entry name" value="Beta-barrel_AAEA"/>
    <property type="match status" value="1"/>
</dbReference>
<dbReference type="Gene3D" id="1.10.287.470">
    <property type="entry name" value="Helix hairpin bin"/>
    <property type="match status" value="2"/>
</dbReference>
<proteinExistence type="predicted"/>
<dbReference type="PANTHER" id="PTHR30386:SF24">
    <property type="entry name" value="MULTIDRUG RESISTANCE EFFLUX PUMP"/>
    <property type="match status" value="1"/>
</dbReference>
<dbReference type="InterPro" id="IPR058624">
    <property type="entry name" value="MdtA-like_HH"/>
</dbReference>
<dbReference type="Proteomes" id="UP000231655">
    <property type="component" value="Unassembled WGS sequence"/>
</dbReference>
<organism evidence="5 6">
    <name type="scientific">Pseudooceanicola antarcticus</name>
    <dbReference type="NCBI Taxonomy" id="1247613"/>
    <lineage>
        <taxon>Bacteria</taxon>
        <taxon>Pseudomonadati</taxon>
        <taxon>Pseudomonadota</taxon>
        <taxon>Alphaproteobacteria</taxon>
        <taxon>Rhodobacterales</taxon>
        <taxon>Paracoccaceae</taxon>
        <taxon>Pseudooceanicola</taxon>
    </lineage>
</organism>
<feature type="domain" description="Multidrug resistance protein MdtA-like alpha-helical hairpin" evidence="1">
    <location>
        <begin position="119"/>
        <end position="179"/>
    </location>
</feature>
<evidence type="ECO:0000259" key="3">
    <source>
        <dbReference type="Pfam" id="PF25963"/>
    </source>
</evidence>
<evidence type="ECO:0000313" key="6">
    <source>
        <dbReference type="Proteomes" id="UP000231655"/>
    </source>
</evidence>
<dbReference type="InterPro" id="IPR058634">
    <property type="entry name" value="AaeA-lik-b-barrel"/>
</dbReference>
<dbReference type="Gene3D" id="2.40.50.100">
    <property type="match status" value="1"/>
</dbReference>
<gene>
    <name evidence="4" type="ORF">CVM39_13935</name>
    <name evidence="5" type="ORF">SAMN06297129_0370</name>
</gene>
<protein>
    <submittedName>
        <fullName evidence="4">HlyD family secretion protein</fullName>
    </submittedName>
    <submittedName>
        <fullName evidence="5">Multidrug resistance efflux pump</fullName>
    </submittedName>
</protein>
<evidence type="ECO:0000313" key="5">
    <source>
        <dbReference type="EMBL" id="SNY37876.1"/>
    </source>
</evidence>
<evidence type="ECO:0000313" key="7">
    <source>
        <dbReference type="Proteomes" id="UP000231702"/>
    </source>
</evidence>
<dbReference type="Pfam" id="PF25917">
    <property type="entry name" value="BSH_RND"/>
    <property type="match status" value="1"/>
</dbReference>
<dbReference type="RefSeq" id="WP_097144165.1">
    <property type="nucleotide sequence ID" value="NZ_OBEA01000001.1"/>
</dbReference>
<dbReference type="Pfam" id="PF25876">
    <property type="entry name" value="HH_MFP_RND"/>
    <property type="match status" value="1"/>
</dbReference>
<dbReference type="PANTHER" id="PTHR30386">
    <property type="entry name" value="MEMBRANE FUSION SUBUNIT OF EMRAB-TOLC MULTIDRUG EFFLUX PUMP"/>
    <property type="match status" value="1"/>
</dbReference>
<keyword evidence="7" id="KW-1185">Reference proteome</keyword>
<dbReference type="InterPro" id="IPR050739">
    <property type="entry name" value="MFP"/>
</dbReference>
<reference evidence="5 6" key="1">
    <citation type="submission" date="2017-09" db="EMBL/GenBank/DDBJ databases">
        <authorList>
            <person name="Ehlers B."/>
            <person name="Leendertz F.H."/>
        </authorList>
    </citation>
    <scope>NUCLEOTIDE SEQUENCE [LARGE SCALE GENOMIC DNA]</scope>
    <source>
        <strain evidence="5 6">CGMCC 1.12662</strain>
    </source>
</reference>
<accession>A0A285HSR2</accession>
<evidence type="ECO:0000259" key="2">
    <source>
        <dbReference type="Pfam" id="PF25917"/>
    </source>
</evidence>
<evidence type="ECO:0000259" key="1">
    <source>
        <dbReference type="Pfam" id="PF25876"/>
    </source>
</evidence>
<dbReference type="Gene3D" id="2.40.30.170">
    <property type="match status" value="1"/>
</dbReference>
<name>A0A285HSR2_9RHOB</name>
<reference evidence="4 7" key="2">
    <citation type="journal article" date="2018" name="Int. J. Syst. Evol. Microbiol.">
        <title>Pseudooceanicola lipolyticus sp. nov., a marine alphaproteobacterium, reclassification of Oceanicola flagellatus as Pseudooceanicola flagellatus comb. nov. and emended description of the genus Pseudooceanicola.</title>
        <authorList>
            <person name="Huang M.-M."/>
            <person name="Guo L.-L."/>
            <person name="Wu Y.-H."/>
            <person name="Lai Q.-L."/>
            <person name="Shao Z.-Z."/>
            <person name="Wang C.-S."/>
            <person name="Wu M."/>
            <person name="Xu X.-W."/>
        </authorList>
    </citation>
    <scope>NUCLEOTIDE SEQUENCE [LARGE SCALE GENOMIC DNA]</scope>
    <source>
        <strain evidence="4 7">Ar-45</strain>
    </source>
</reference>
<sequence length="347" mass="36352">MSLLKKSKHALVILLLGCAGLGFVLYAWQLPPFDSHVARTENAYIRGQVTAIAPQLSGHVTEVAVQDFQQVEAGDVLVRLDDRKLKEAVAKATAALDSARASLQGNAQAIRSAEATVTARRAALASAEAQLAVAQSSWDRYARLKEHEVVSASAFDQAELSLKQAQAAVDQAHSAIAVAEESVAGARLQSSALAASVASAEASLELARIDLGNAVVRAPESGRLGQVSVRVGQFVTAGSTLMSHVAPQTWVIANLRETQVGGILPGQRVSFTVDALGHETFHGAVERFSPATGSEFSVLAASNATGNFTKVAQRVPVRISIDPGQPDLEKLVPGLSVVVEIERTSAG</sequence>
<feature type="domain" description="p-hydroxybenzoic acid efflux pump subunit AaeA-like beta-barrel" evidence="3">
    <location>
        <begin position="250"/>
        <end position="341"/>
    </location>
</feature>
<dbReference type="AlphaFoldDB" id="A0A285HSR2"/>
<dbReference type="Proteomes" id="UP000231702">
    <property type="component" value="Unassembled WGS sequence"/>
</dbReference>
<dbReference type="SUPFAM" id="SSF111369">
    <property type="entry name" value="HlyD-like secretion proteins"/>
    <property type="match status" value="3"/>
</dbReference>
<dbReference type="EMBL" id="OBEA01000001">
    <property type="protein sequence ID" value="SNY37876.1"/>
    <property type="molecule type" value="Genomic_DNA"/>
</dbReference>
<evidence type="ECO:0000313" key="4">
    <source>
        <dbReference type="EMBL" id="PJE27675.1"/>
    </source>
</evidence>
<dbReference type="OrthoDB" id="9811754at2"/>